<evidence type="ECO:0000313" key="2">
    <source>
        <dbReference type="EMBL" id="PIR68203.1"/>
    </source>
</evidence>
<name>A0A2H0TB33_9BACT</name>
<evidence type="ECO:0000313" key="3">
    <source>
        <dbReference type="Proteomes" id="UP000230094"/>
    </source>
</evidence>
<feature type="coiled-coil region" evidence="1">
    <location>
        <begin position="46"/>
        <end position="73"/>
    </location>
</feature>
<organism evidence="2 3">
    <name type="scientific">Candidatus Nomurabacteria bacterium CG10_big_fil_rev_8_21_14_0_10_35_16</name>
    <dbReference type="NCBI Taxonomy" id="1974731"/>
    <lineage>
        <taxon>Bacteria</taxon>
        <taxon>Candidatus Nomuraibacteriota</taxon>
    </lineage>
</organism>
<gene>
    <name evidence="2" type="ORF">COU49_02560</name>
</gene>
<sequence>MKKYFLVLLLIIFAVPSIALASWWNPFSWKIFHKKEVAPQVQVEIQKTPEEKITELQKQLDDLKKQKSSSVSTPTTPVEKKEVKKLIPVVANSVTTKPETTKIVVDVCLEIEGIQDIVPIGYIKYGSGPCVSLKPTTTNQNIILDTPPPLVIDICLNIEGVQTTVPSGLKLQNNNCVVPTKVSSLVISQGETSVDTTGSGGSRTNIKFINDFNITNNSEVPIFVNSITYKLTSSGLILKDNYEYRQRMSLGVRGSTIIPDYIDYQHDINEINSNYLKVTKTFDLPITITASGSKTFTFIYNPAEYVNQAVNPYLQVEIQEINTSPISTNNLPISNRAIQRTSY</sequence>
<comment type="caution">
    <text evidence="2">The sequence shown here is derived from an EMBL/GenBank/DDBJ whole genome shotgun (WGS) entry which is preliminary data.</text>
</comment>
<proteinExistence type="predicted"/>
<keyword evidence="1" id="KW-0175">Coiled coil</keyword>
<reference evidence="3" key="1">
    <citation type="submission" date="2017-09" db="EMBL/GenBank/DDBJ databases">
        <title>Depth-based differentiation of microbial function through sediment-hosted aquifers and enrichment of novel symbionts in the deep terrestrial subsurface.</title>
        <authorList>
            <person name="Probst A.J."/>
            <person name="Ladd B."/>
            <person name="Jarett J.K."/>
            <person name="Geller-Mcgrath D.E."/>
            <person name="Sieber C.M.K."/>
            <person name="Emerson J.B."/>
            <person name="Anantharaman K."/>
            <person name="Thomas B.C."/>
            <person name="Malmstrom R."/>
            <person name="Stieglmeier M."/>
            <person name="Klingl A."/>
            <person name="Woyke T."/>
            <person name="Ryan C.M."/>
            <person name="Banfield J.F."/>
        </authorList>
    </citation>
    <scope>NUCLEOTIDE SEQUENCE [LARGE SCALE GENOMIC DNA]</scope>
</reference>
<dbReference type="Proteomes" id="UP000230094">
    <property type="component" value="Unassembled WGS sequence"/>
</dbReference>
<protein>
    <submittedName>
        <fullName evidence="2">Uncharacterized protein</fullName>
    </submittedName>
</protein>
<evidence type="ECO:0000256" key="1">
    <source>
        <dbReference type="SAM" id="Coils"/>
    </source>
</evidence>
<dbReference type="AlphaFoldDB" id="A0A2H0TB33"/>
<accession>A0A2H0TB33</accession>
<dbReference type="EMBL" id="PFCQ01000013">
    <property type="protein sequence ID" value="PIR68203.1"/>
    <property type="molecule type" value="Genomic_DNA"/>
</dbReference>